<dbReference type="Gene3D" id="1.10.30.50">
    <property type="match status" value="1"/>
</dbReference>
<dbReference type="SMART" id="SM00507">
    <property type="entry name" value="HNHc"/>
    <property type="match status" value="1"/>
</dbReference>
<accession>G1BKP2</accession>
<dbReference type="EMBL" id="JF704092">
    <property type="protein sequence ID" value="AEJ94398.1"/>
    <property type="molecule type" value="Genomic_DNA"/>
</dbReference>
<evidence type="ECO:0000259" key="1">
    <source>
        <dbReference type="SMART" id="SM00507"/>
    </source>
</evidence>
<evidence type="ECO:0000313" key="3">
    <source>
        <dbReference type="Proteomes" id="UP000202744"/>
    </source>
</evidence>
<gene>
    <name evidence="2" type="primary">148</name>
    <name evidence="2" type="ORF">ALICE_148</name>
</gene>
<name>G1BKP2_9CAUD</name>
<sequence>MAFATREEHNEYHRAYKAARRAEWFADKSCVMCGVTEELQADHIDPEGKSPHIKVSHNVWSWSEEKRDAELEKCQVLCDPCHKEKTAEWWASRRKHGTPAMYRRGCKCEECRADHCRRMKEYRARKKKC</sequence>
<evidence type="ECO:0000313" key="2">
    <source>
        <dbReference type="EMBL" id="AEJ94398.1"/>
    </source>
</evidence>
<protein>
    <recommendedName>
        <fullName evidence="1">HNH nuclease domain-containing protein</fullName>
    </recommendedName>
</protein>
<organism evidence="2 3">
    <name type="scientific">Mycobacterium phage Alice</name>
    <dbReference type="NCBI Taxonomy" id="1034128"/>
    <lineage>
        <taxon>Viruses</taxon>
        <taxon>Duplodnaviria</taxon>
        <taxon>Heunggongvirae</taxon>
        <taxon>Uroviricota</taxon>
        <taxon>Caudoviricetes</taxon>
        <taxon>Ceeclamvirinae</taxon>
        <taxon>Bixzunavirus</taxon>
        <taxon>Bixzunavirus alice</taxon>
    </lineage>
</organism>
<dbReference type="InterPro" id="IPR003615">
    <property type="entry name" value="HNH_nuc"/>
</dbReference>
<keyword evidence="3" id="KW-1185">Reference proteome</keyword>
<reference evidence="2 3" key="1">
    <citation type="journal article" date="2012" name="J. Virol.">
        <title>Complete Genome Sequences of 138 Mycobacteriophages.</title>
        <authorList>
            <consortium name="the Science Education Alliance Phage Hunters Advancing Genomics and Evolutionary Science Program"/>
            <consortium name="the KwaZulu-Natal Research Institute for Tuberculosis and HIV Mycobacterial Genetics Course Students"/>
            <consortium name="the Phage Hunters Integrating Research and Education Program"/>
            <person name="Hatfull G.F."/>
        </authorList>
    </citation>
    <scope>NUCLEOTIDE SEQUENCE [LARGE SCALE GENOMIC DNA]</scope>
    <source>
        <strain evidence="3">Alice</strain>
    </source>
</reference>
<proteinExistence type="predicted"/>
<dbReference type="Proteomes" id="UP000202744">
    <property type="component" value="Segment"/>
</dbReference>
<feature type="domain" description="HNH nuclease" evidence="1">
    <location>
        <begin position="18"/>
        <end position="83"/>
    </location>
</feature>
<dbReference type="KEGG" id="vg:26642706"/>
<dbReference type="RefSeq" id="YP_009216405.1">
    <property type="nucleotide sequence ID" value="NC_028986.1"/>
</dbReference>
<dbReference type="GeneID" id="26642706"/>